<accession>A0A927GZ02</accession>
<dbReference type="RefSeq" id="WP_190925725.1">
    <property type="nucleotide sequence ID" value="NZ_JACXJA010000006.1"/>
</dbReference>
<sequence>MAKMLQAQLPSEREIQLIKNFIILPLVLNVFSRDMKKVEQEHLFKTFKPYLAMYGQVLDKITKDITKVKRELVKAGIKVHDGTRTKDELIHEYLCRGYTGKFAMLWKTLAAEVEILMNHYLGVYEAELIKNSLI</sequence>
<dbReference type="Proteomes" id="UP000639396">
    <property type="component" value="Unassembled WGS sequence"/>
</dbReference>
<gene>
    <name evidence="1" type="ORF">IDH45_06225</name>
</gene>
<dbReference type="Pfam" id="PF26325">
    <property type="entry name" value="YhjD"/>
    <property type="match status" value="1"/>
</dbReference>
<dbReference type="AlphaFoldDB" id="A0A927GZ02"/>
<dbReference type="EMBL" id="JACXJA010000006">
    <property type="protein sequence ID" value="MBD2861587.1"/>
    <property type="molecule type" value="Genomic_DNA"/>
</dbReference>
<evidence type="ECO:0000313" key="2">
    <source>
        <dbReference type="Proteomes" id="UP000639396"/>
    </source>
</evidence>
<dbReference type="InterPro" id="IPR058600">
    <property type="entry name" value="YhjD-like"/>
</dbReference>
<evidence type="ECO:0000313" key="1">
    <source>
        <dbReference type="EMBL" id="MBD2861587.1"/>
    </source>
</evidence>
<proteinExistence type="predicted"/>
<comment type="caution">
    <text evidence="1">The sequence shown here is derived from an EMBL/GenBank/DDBJ whole genome shotgun (WGS) entry which is preliminary data.</text>
</comment>
<organism evidence="1 2">
    <name type="scientific">Paenibacillus oceani</name>
    <dbReference type="NCBI Taxonomy" id="2772510"/>
    <lineage>
        <taxon>Bacteria</taxon>
        <taxon>Bacillati</taxon>
        <taxon>Bacillota</taxon>
        <taxon>Bacilli</taxon>
        <taxon>Bacillales</taxon>
        <taxon>Paenibacillaceae</taxon>
        <taxon>Paenibacillus</taxon>
    </lineage>
</organism>
<name>A0A927GZ02_9BACL</name>
<keyword evidence="2" id="KW-1185">Reference proteome</keyword>
<reference evidence="1" key="1">
    <citation type="submission" date="2020-09" db="EMBL/GenBank/DDBJ databases">
        <title>A novel bacterium of genus Paenibacillus, isolated from South China Sea.</title>
        <authorList>
            <person name="Huang H."/>
            <person name="Mo K."/>
            <person name="Hu Y."/>
        </authorList>
    </citation>
    <scope>NUCLEOTIDE SEQUENCE</scope>
    <source>
        <strain evidence="1">IB182363</strain>
    </source>
</reference>
<protein>
    <submittedName>
        <fullName evidence="1">Uncharacterized protein</fullName>
    </submittedName>
</protein>